<keyword evidence="4" id="KW-1185">Reference proteome</keyword>
<gene>
    <name evidence="3" type="ORF">VOLCADRAFT_88427</name>
</gene>
<sequence length="167" mass="17213">MGFIRSLLIRLGLVKAVVFVLDAADTARFPEADAVLQELLKADLLKAATGLQCPAGARGSRRECSGCWTRPLTGPSAGDVLAGCHVLAHGCAQSGGPPTYLHGAVYPAALVLHHTDPLSHPSWTRSPCPPPPSPNADPLTATATATSGCHSRFPLLVGVGVDLPGCH</sequence>
<name>D8TNY9_VOLCA</name>
<dbReference type="GeneID" id="9625113"/>
<keyword evidence="2" id="KW-0732">Signal</keyword>
<evidence type="ECO:0000256" key="2">
    <source>
        <dbReference type="SAM" id="SignalP"/>
    </source>
</evidence>
<dbReference type="KEGG" id="vcn:VOLCADRAFT_88427"/>
<dbReference type="RefSeq" id="XP_002948260.1">
    <property type="nucleotide sequence ID" value="XM_002948214.1"/>
</dbReference>
<feature type="signal peptide" evidence="2">
    <location>
        <begin position="1"/>
        <end position="16"/>
    </location>
</feature>
<reference evidence="3 4" key="1">
    <citation type="journal article" date="2010" name="Science">
        <title>Genomic analysis of organismal complexity in the multicellular green alga Volvox carteri.</title>
        <authorList>
            <person name="Prochnik S.E."/>
            <person name="Umen J."/>
            <person name="Nedelcu A.M."/>
            <person name="Hallmann A."/>
            <person name="Miller S.M."/>
            <person name="Nishii I."/>
            <person name="Ferris P."/>
            <person name="Kuo A."/>
            <person name="Mitros T."/>
            <person name="Fritz-Laylin L.K."/>
            <person name="Hellsten U."/>
            <person name="Chapman J."/>
            <person name="Simakov O."/>
            <person name="Rensing S.A."/>
            <person name="Terry A."/>
            <person name="Pangilinan J."/>
            <person name="Kapitonov V."/>
            <person name="Jurka J."/>
            <person name="Salamov A."/>
            <person name="Shapiro H."/>
            <person name="Schmutz J."/>
            <person name="Grimwood J."/>
            <person name="Lindquist E."/>
            <person name="Lucas S."/>
            <person name="Grigoriev I.V."/>
            <person name="Schmitt R."/>
            <person name="Kirk D."/>
            <person name="Rokhsar D.S."/>
        </authorList>
    </citation>
    <scope>NUCLEOTIDE SEQUENCE [LARGE SCALE GENOMIC DNA]</scope>
    <source>
        <strain evidence="4">f. Nagariensis / Eve</strain>
    </source>
</reference>
<dbReference type="EMBL" id="GL378330">
    <property type="protein sequence ID" value="EFJ50667.1"/>
    <property type="molecule type" value="Genomic_DNA"/>
</dbReference>
<feature type="region of interest" description="Disordered" evidence="1">
    <location>
        <begin position="121"/>
        <end position="141"/>
    </location>
</feature>
<evidence type="ECO:0000313" key="4">
    <source>
        <dbReference type="Proteomes" id="UP000001058"/>
    </source>
</evidence>
<protein>
    <submittedName>
        <fullName evidence="3">Uncharacterized protein</fullName>
    </submittedName>
</protein>
<dbReference type="AlphaFoldDB" id="D8TNY9"/>
<feature type="chain" id="PRO_5003123741" evidence="2">
    <location>
        <begin position="17"/>
        <end position="167"/>
    </location>
</feature>
<evidence type="ECO:0000313" key="3">
    <source>
        <dbReference type="EMBL" id="EFJ50667.1"/>
    </source>
</evidence>
<organism evidence="4">
    <name type="scientific">Volvox carteri f. nagariensis</name>
    <dbReference type="NCBI Taxonomy" id="3068"/>
    <lineage>
        <taxon>Eukaryota</taxon>
        <taxon>Viridiplantae</taxon>
        <taxon>Chlorophyta</taxon>
        <taxon>core chlorophytes</taxon>
        <taxon>Chlorophyceae</taxon>
        <taxon>CS clade</taxon>
        <taxon>Chlamydomonadales</taxon>
        <taxon>Volvocaceae</taxon>
        <taxon>Volvox</taxon>
    </lineage>
</organism>
<evidence type="ECO:0000256" key="1">
    <source>
        <dbReference type="SAM" id="MobiDB-lite"/>
    </source>
</evidence>
<accession>D8TNY9</accession>
<proteinExistence type="predicted"/>
<dbReference type="InParanoid" id="D8TNY9"/>
<dbReference type="Proteomes" id="UP000001058">
    <property type="component" value="Unassembled WGS sequence"/>
</dbReference>